<dbReference type="AlphaFoldDB" id="A0ABC8DFP5"/>
<gene>
    <name evidence="2" type="ORF">BVDSYZ_21535</name>
</gene>
<accession>A0ABC8DFP5</accession>
<sequence>MLDGAVMSIGKIYISICILLSLFAASVFFIQLNQGNEYKQYINYQIERNGGLTPSAMEKLQEYNEKHYDSRFTIESPMMSQKLKYGDEVNYTVKGNFKILYFDLPIQTVSTKGSALSLIR</sequence>
<reference evidence="2 3" key="1">
    <citation type="submission" date="2018-06" db="EMBL/GenBank/DDBJ databases">
        <title>Complete Genome Sequence of Bacillus velezensis DSYZ, a Plant Growth-Promoting Rhizobacterium with Antifungal Activity.</title>
        <authorList>
            <person name="Du B."/>
            <person name="Ding Y."/>
            <person name="Liu K."/>
            <person name="Yao L."/>
            <person name="Wang C."/>
            <person name="Li H."/>
            <person name="Liu H."/>
        </authorList>
    </citation>
    <scope>NUCLEOTIDE SEQUENCE [LARGE SCALE GENOMIC DNA]</scope>
    <source>
        <strain evidence="2 3">DSYZ</strain>
        <plasmid evidence="3">pdsyz</plasmid>
    </source>
</reference>
<proteinExistence type="predicted"/>
<dbReference type="Proteomes" id="UP000250069">
    <property type="component" value="Plasmid pdsyz"/>
</dbReference>
<name>A0ABC8DFP5_BACVE</name>
<evidence type="ECO:0008006" key="4">
    <source>
        <dbReference type="Google" id="ProtNLM"/>
    </source>
</evidence>
<dbReference type="RefSeq" id="WP_032858745.1">
    <property type="nucleotide sequence ID" value="NZ_CP026611.1"/>
</dbReference>
<evidence type="ECO:0000313" key="2">
    <source>
        <dbReference type="EMBL" id="AWX74629.1"/>
    </source>
</evidence>
<geneLocation type="plasmid" evidence="3">
    <name>pdsyz</name>
</geneLocation>
<keyword evidence="1" id="KW-1133">Transmembrane helix</keyword>
<keyword evidence="1" id="KW-0812">Transmembrane</keyword>
<protein>
    <recommendedName>
        <fullName evidence="4">DUF4320 family protein</fullName>
    </recommendedName>
</protein>
<evidence type="ECO:0000256" key="1">
    <source>
        <dbReference type="SAM" id="Phobius"/>
    </source>
</evidence>
<dbReference type="EMBL" id="CP030151">
    <property type="protein sequence ID" value="AWX74629.1"/>
    <property type="molecule type" value="Genomic_DNA"/>
</dbReference>
<feature type="transmembrane region" description="Helical" evidence="1">
    <location>
        <begin position="12"/>
        <end position="30"/>
    </location>
</feature>
<organism evidence="2 3">
    <name type="scientific">Bacillus velezensis</name>
    <dbReference type="NCBI Taxonomy" id="492670"/>
    <lineage>
        <taxon>Bacteria</taxon>
        <taxon>Bacillati</taxon>
        <taxon>Bacillota</taxon>
        <taxon>Bacilli</taxon>
        <taxon>Bacillales</taxon>
        <taxon>Bacillaceae</taxon>
        <taxon>Bacillus</taxon>
        <taxon>Bacillus amyloliquefaciens group</taxon>
    </lineage>
</organism>
<evidence type="ECO:0000313" key="3">
    <source>
        <dbReference type="Proteomes" id="UP000250069"/>
    </source>
</evidence>
<keyword evidence="2" id="KW-0614">Plasmid</keyword>
<keyword evidence="1" id="KW-0472">Membrane</keyword>